<dbReference type="InterPro" id="IPR001611">
    <property type="entry name" value="Leu-rich_rpt"/>
</dbReference>
<evidence type="ECO:0000313" key="10">
    <source>
        <dbReference type="Proteomes" id="UP000030748"/>
    </source>
</evidence>
<organism evidence="9 10">
    <name type="scientific">Erythranthe guttata</name>
    <name type="common">Yellow monkey flower</name>
    <name type="synonym">Mimulus guttatus</name>
    <dbReference type="NCBI Taxonomy" id="4155"/>
    <lineage>
        <taxon>Eukaryota</taxon>
        <taxon>Viridiplantae</taxon>
        <taxon>Streptophyta</taxon>
        <taxon>Embryophyta</taxon>
        <taxon>Tracheophyta</taxon>
        <taxon>Spermatophyta</taxon>
        <taxon>Magnoliopsida</taxon>
        <taxon>eudicotyledons</taxon>
        <taxon>Gunneridae</taxon>
        <taxon>Pentapetalae</taxon>
        <taxon>asterids</taxon>
        <taxon>lamiids</taxon>
        <taxon>Lamiales</taxon>
        <taxon>Phrymaceae</taxon>
        <taxon>Erythranthe</taxon>
    </lineage>
</organism>
<dbReference type="AlphaFoldDB" id="A0A022RIU2"/>
<dbReference type="STRING" id="4155.A0A022RIU2"/>
<dbReference type="Proteomes" id="UP000030748">
    <property type="component" value="Unassembled WGS sequence"/>
</dbReference>
<accession>A0A022RIU2</accession>
<evidence type="ECO:0000256" key="4">
    <source>
        <dbReference type="ARBA" id="ARBA00022729"/>
    </source>
</evidence>
<dbReference type="Gene3D" id="3.80.10.10">
    <property type="entry name" value="Ribonuclease Inhibitor"/>
    <property type="match status" value="2"/>
</dbReference>
<dbReference type="Pfam" id="PF08263">
    <property type="entry name" value="LRRNT_2"/>
    <property type="match status" value="1"/>
</dbReference>
<dbReference type="InterPro" id="IPR013210">
    <property type="entry name" value="LRR_N_plant-typ"/>
</dbReference>
<reference evidence="9 10" key="1">
    <citation type="journal article" date="2013" name="Proc. Natl. Acad. Sci. U.S.A.">
        <title>Fine-scale variation in meiotic recombination in Mimulus inferred from population shotgun sequencing.</title>
        <authorList>
            <person name="Hellsten U."/>
            <person name="Wright K.M."/>
            <person name="Jenkins J."/>
            <person name="Shu S."/>
            <person name="Yuan Y."/>
            <person name="Wessler S.R."/>
            <person name="Schmutz J."/>
            <person name="Willis J.H."/>
            <person name="Rokhsar D.S."/>
        </authorList>
    </citation>
    <scope>NUCLEOTIDE SEQUENCE [LARGE SCALE GENOMIC DNA]</scope>
    <source>
        <strain evidence="10">cv. DUN x IM62</strain>
    </source>
</reference>
<keyword evidence="4" id="KW-0732">Signal</keyword>
<feature type="non-terminal residue" evidence="9">
    <location>
        <position position="390"/>
    </location>
</feature>
<dbReference type="PRINTS" id="PR00019">
    <property type="entry name" value="LEURICHRPT"/>
</dbReference>
<dbReference type="PANTHER" id="PTHR48059:SF4">
    <property type="entry name" value="POLYGALACTURONASE INHIBITOR 1-RELATED"/>
    <property type="match status" value="1"/>
</dbReference>
<evidence type="ECO:0000259" key="8">
    <source>
        <dbReference type="Pfam" id="PF08263"/>
    </source>
</evidence>
<dbReference type="EMBL" id="KI630437">
    <property type="protein sequence ID" value="EYU39904.1"/>
    <property type="molecule type" value="Genomic_DNA"/>
</dbReference>
<dbReference type="GO" id="GO:0016020">
    <property type="term" value="C:membrane"/>
    <property type="evidence" value="ECO:0007669"/>
    <property type="project" value="UniProtKB-SubCell"/>
</dbReference>
<evidence type="ECO:0000256" key="1">
    <source>
        <dbReference type="ARBA" id="ARBA00004196"/>
    </source>
</evidence>
<evidence type="ECO:0000313" key="9">
    <source>
        <dbReference type="EMBL" id="EYU39904.1"/>
    </source>
</evidence>
<evidence type="ECO:0000256" key="3">
    <source>
        <dbReference type="ARBA" id="ARBA00022614"/>
    </source>
</evidence>
<evidence type="ECO:0000256" key="5">
    <source>
        <dbReference type="ARBA" id="ARBA00022737"/>
    </source>
</evidence>
<proteinExistence type="inferred from homology"/>
<dbReference type="FunFam" id="3.80.10.10:FF:000383">
    <property type="entry name" value="Leucine-rich repeat receptor protein kinase EMS1"/>
    <property type="match status" value="1"/>
</dbReference>
<dbReference type="InterPro" id="IPR051848">
    <property type="entry name" value="PGIP"/>
</dbReference>
<name>A0A022RIU2_ERYGU</name>
<comment type="similarity">
    <text evidence="7">Belongs to the polygalacturonase-inhibiting protein family.</text>
</comment>
<dbReference type="InterPro" id="IPR032675">
    <property type="entry name" value="LRR_dom_sf"/>
</dbReference>
<dbReference type="PANTHER" id="PTHR48059">
    <property type="entry name" value="POLYGALACTURONASE INHIBITOR 1"/>
    <property type="match status" value="1"/>
</dbReference>
<keyword evidence="5" id="KW-0677">Repeat</keyword>
<sequence>MHLYYSSPRNDYCDWNQVVRCDGVTNRITIFNLLLADLNRLIPAAVFDLVFLEELYFHETNLTGGIPSAITKLSQLKYLDLSLNHLSGTIPTFLGHLKNLVSIDLSYNRFTGSIPTYIQIIIIIFFIKDLNNPYDLISWDPTTDCCTWSSVDCDDKTNRITRFDTSAANFGLPIPAAIGDLKYLESLAFHKVNVTGQIPESITKLTNLKSLDLQWNSLTGPVPSFLSKLKKLTYIGLSFNSFSGTIPASLSQLPNLGGLGLDRNKLTGSIPESFADFRQQDFYLYLSHNQLTGNIPARLGHANFTWIDVSRNRLEGDISFLFGKNKSLNTADFSRNMFQFDFSKVEFSESLRNLDLNHNRITGRLPEGLAKMGDLISLNVSYNRLCGKIP</sequence>
<evidence type="ECO:0000256" key="7">
    <source>
        <dbReference type="ARBA" id="ARBA00038043"/>
    </source>
</evidence>
<dbReference type="Pfam" id="PF13855">
    <property type="entry name" value="LRR_8"/>
    <property type="match status" value="1"/>
</dbReference>
<evidence type="ECO:0000256" key="6">
    <source>
        <dbReference type="ARBA" id="ARBA00023136"/>
    </source>
</evidence>
<dbReference type="FunFam" id="3.80.10.10:FF:000400">
    <property type="entry name" value="Nuclear pore complex protein NUP107"/>
    <property type="match status" value="1"/>
</dbReference>
<feature type="domain" description="Leucine-rich repeat-containing N-terminal plant-type" evidence="8">
    <location>
        <begin position="127"/>
        <end position="154"/>
    </location>
</feature>
<keyword evidence="10" id="KW-1185">Reference proteome</keyword>
<dbReference type="SUPFAM" id="SSF52058">
    <property type="entry name" value="L domain-like"/>
    <property type="match status" value="2"/>
</dbReference>
<dbReference type="Pfam" id="PF00560">
    <property type="entry name" value="LRR_1"/>
    <property type="match status" value="4"/>
</dbReference>
<keyword evidence="3" id="KW-0433">Leucine-rich repeat</keyword>
<gene>
    <name evidence="9" type="ORF">MIMGU_mgv1a026490mg</name>
</gene>
<protein>
    <recommendedName>
        <fullName evidence="8">Leucine-rich repeat-containing N-terminal plant-type domain-containing protein</fullName>
    </recommendedName>
</protein>
<dbReference type="eggNOG" id="ENOG502QRQP">
    <property type="taxonomic scope" value="Eukaryota"/>
</dbReference>
<evidence type="ECO:0000256" key="2">
    <source>
        <dbReference type="ARBA" id="ARBA00004370"/>
    </source>
</evidence>
<comment type="subcellular location">
    <subcellularLocation>
        <location evidence="1">Cell envelope</location>
    </subcellularLocation>
    <subcellularLocation>
        <location evidence="2">Membrane</location>
    </subcellularLocation>
</comment>
<keyword evidence="6" id="KW-0472">Membrane</keyword>